<dbReference type="InterPro" id="IPR050248">
    <property type="entry name" value="Polysacc_deacetylase_ArnD"/>
</dbReference>
<dbReference type="Proteomes" id="UP000293568">
    <property type="component" value="Chromosome"/>
</dbReference>
<evidence type="ECO:0000313" key="2">
    <source>
        <dbReference type="EMBL" id="QAY66496.1"/>
    </source>
</evidence>
<dbReference type="EMBL" id="CP035492">
    <property type="protein sequence ID" value="QAY66496.1"/>
    <property type="molecule type" value="Genomic_DNA"/>
</dbReference>
<sequence length="209" mass="23144">MEMQGMVDKVTTSVKAVAFTFDDGPNPVYTPQLLSIFREWNGKATFFMIGEQIERNPETARSVHEEGHEIGNHTYTHPNLTELKKDDILEEIDKTEQLIAGITGAKPAVLRPPYLASDERLGRLAASRGYRLIGAVNPGVQDWDMPGVQHILDKTREHLGPGSILLFHDGYGDRSQTIEAVSVLVPVLVKQGYRLVTVSELLALEGVRA</sequence>
<evidence type="ECO:0000259" key="1">
    <source>
        <dbReference type="PROSITE" id="PS51677"/>
    </source>
</evidence>
<name>A0A4P6EUY6_9BACL</name>
<dbReference type="PROSITE" id="PS51677">
    <property type="entry name" value="NODB"/>
    <property type="match status" value="1"/>
</dbReference>
<dbReference type="SUPFAM" id="SSF88713">
    <property type="entry name" value="Glycoside hydrolase/deacetylase"/>
    <property type="match status" value="1"/>
</dbReference>
<dbReference type="OrthoDB" id="2649545at2"/>
<feature type="domain" description="NodB homology" evidence="1">
    <location>
        <begin position="15"/>
        <end position="196"/>
    </location>
</feature>
<dbReference type="GO" id="GO:0016810">
    <property type="term" value="F:hydrolase activity, acting on carbon-nitrogen (but not peptide) bonds"/>
    <property type="evidence" value="ECO:0007669"/>
    <property type="project" value="InterPro"/>
</dbReference>
<dbReference type="RefSeq" id="WP_129440142.1">
    <property type="nucleotide sequence ID" value="NZ_CP035492.1"/>
</dbReference>
<dbReference type="Pfam" id="PF01522">
    <property type="entry name" value="Polysacc_deac_1"/>
    <property type="match status" value="1"/>
</dbReference>
<dbReference type="GO" id="GO:0005975">
    <property type="term" value="P:carbohydrate metabolic process"/>
    <property type="evidence" value="ECO:0007669"/>
    <property type="project" value="InterPro"/>
</dbReference>
<organism evidence="2 3">
    <name type="scientific">Paenibacillus protaetiae</name>
    <dbReference type="NCBI Taxonomy" id="2509456"/>
    <lineage>
        <taxon>Bacteria</taxon>
        <taxon>Bacillati</taxon>
        <taxon>Bacillota</taxon>
        <taxon>Bacilli</taxon>
        <taxon>Bacillales</taxon>
        <taxon>Paenibacillaceae</taxon>
        <taxon>Paenibacillus</taxon>
    </lineage>
</organism>
<dbReference type="InterPro" id="IPR002509">
    <property type="entry name" value="NODB_dom"/>
</dbReference>
<evidence type="ECO:0000313" key="3">
    <source>
        <dbReference type="Proteomes" id="UP000293568"/>
    </source>
</evidence>
<dbReference type="AlphaFoldDB" id="A0A4P6EUY6"/>
<keyword evidence="3" id="KW-1185">Reference proteome</keyword>
<dbReference type="KEGG" id="pprt:ET464_08805"/>
<gene>
    <name evidence="2" type="ORF">ET464_08805</name>
</gene>
<protein>
    <submittedName>
        <fullName evidence="2">Polysaccharide deacetylase family protein</fullName>
    </submittedName>
</protein>
<dbReference type="CDD" id="cd10917">
    <property type="entry name" value="CE4_NodB_like_6s_7s"/>
    <property type="match status" value="1"/>
</dbReference>
<reference evidence="2 3" key="1">
    <citation type="submission" date="2019-01" db="EMBL/GenBank/DDBJ databases">
        <title>Genome sequencing of strain FW100M-2.</title>
        <authorList>
            <person name="Heo J."/>
            <person name="Kim S.-J."/>
            <person name="Kim J.-S."/>
            <person name="Hong S.-B."/>
            <person name="Kwon S.-W."/>
        </authorList>
    </citation>
    <scope>NUCLEOTIDE SEQUENCE [LARGE SCALE GENOMIC DNA]</scope>
    <source>
        <strain evidence="2 3">FW100M-2</strain>
    </source>
</reference>
<dbReference type="Gene3D" id="3.20.20.370">
    <property type="entry name" value="Glycoside hydrolase/deacetylase"/>
    <property type="match status" value="1"/>
</dbReference>
<accession>A0A4P6EUY6</accession>
<proteinExistence type="predicted"/>
<dbReference type="PANTHER" id="PTHR10587">
    <property type="entry name" value="GLYCOSYL TRANSFERASE-RELATED"/>
    <property type="match status" value="1"/>
</dbReference>
<dbReference type="InterPro" id="IPR011330">
    <property type="entry name" value="Glyco_hydro/deAcase_b/a-brl"/>
</dbReference>